<organism evidence="1 3">
    <name type="scientific">Puccinia graminis f. sp. tritici</name>
    <dbReference type="NCBI Taxonomy" id="56615"/>
    <lineage>
        <taxon>Eukaryota</taxon>
        <taxon>Fungi</taxon>
        <taxon>Dikarya</taxon>
        <taxon>Basidiomycota</taxon>
        <taxon>Pucciniomycotina</taxon>
        <taxon>Pucciniomycetes</taxon>
        <taxon>Pucciniales</taxon>
        <taxon>Pucciniaceae</taxon>
        <taxon>Puccinia</taxon>
    </lineage>
</organism>
<evidence type="ECO:0000313" key="4">
    <source>
        <dbReference type="Proteomes" id="UP000325313"/>
    </source>
</evidence>
<dbReference type="Proteomes" id="UP000324748">
    <property type="component" value="Unassembled WGS sequence"/>
</dbReference>
<sequence>MAVVELRQKLIWTWLSHSNLKLFNPITDSDGFLLRVRPQLSSMLYLHPSRMGTATKALWVPVALGNIYNSNKTPVPSITLHSARFLLFLLQVF</sequence>
<name>A0A5B0M493_PUCGR</name>
<keyword evidence="3" id="KW-1185">Reference proteome</keyword>
<evidence type="ECO:0000313" key="2">
    <source>
        <dbReference type="EMBL" id="KAA1089781.1"/>
    </source>
</evidence>
<evidence type="ECO:0000313" key="3">
    <source>
        <dbReference type="Proteomes" id="UP000324748"/>
    </source>
</evidence>
<reference evidence="3 4" key="1">
    <citation type="submission" date="2019-05" db="EMBL/GenBank/DDBJ databases">
        <title>Emergence of the Ug99 lineage of the wheat stem rust pathogen through somatic hybridization.</title>
        <authorList>
            <person name="Li F."/>
            <person name="Upadhyaya N.M."/>
            <person name="Sperschneider J."/>
            <person name="Matny O."/>
            <person name="Nguyen-Phuc H."/>
            <person name="Mago R."/>
            <person name="Raley C."/>
            <person name="Miller M.E."/>
            <person name="Silverstein K.A.T."/>
            <person name="Henningsen E."/>
            <person name="Hirsch C.D."/>
            <person name="Visser B."/>
            <person name="Pretorius Z.A."/>
            <person name="Steffenson B.J."/>
            <person name="Schwessinger B."/>
            <person name="Dodds P.N."/>
            <person name="Figueroa M."/>
        </authorList>
    </citation>
    <scope>NUCLEOTIDE SEQUENCE [LARGE SCALE GENOMIC DNA]</scope>
    <source>
        <strain evidence="1">21-0</strain>
        <strain evidence="2 4">Ug99</strain>
    </source>
</reference>
<proteinExistence type="predicted"/>
<dbReference type="AlphaFoldDB" id="A0A5B0M493"/>
<dbReference type="EMBL" id="VSWC01000171">
    <property type="protein sequence ID" value="KAA1070624.1"/>
    <property type="molecule type" value="Genomic_DNA"/>
</dbReference>
<gene>
    <name evidence="1" type="ORF">PGT21_018181</name>
    <name evidence="2" type="ORF">PGTUg99_010574</name>
</gene>
<evidence type="ECO:0000313" key="1">
    <source>
        <dbReference type="EMBL" id="KAA1070624.1"/>
    </source>
</evidence>
<accession>A0A5B0M493</accession>
<protein>
    <submittedName>
        <fullName evidence="1">Uncharacterized protein</fullName>
    </submittedName>
</protein>
<dbReference type="EMBL" id="VDEP01000404">
    <property type="protein sequence ID" value="KAA1089781.1"/>
    <property type="molecule type" value="Genomic_DNA"/>
</dbReference>
<dbReference type="Proteomes" id="UP000325313">
    <property type="component" value="Unassembled WGS sequence"/>
</dbReference>
<comment type="caution">
    <text evidence="1">The sequence shown here is derived from an EMBL/GenBank/DDBJ whole genome shotgun (WGS) entry which is preliminary data.</text>
</comment>